<dbReference type="GO" id="GO:0005737">
    <property type="term" value="C:cytoplasm"/>
    <property type="evidence" value="ECO:0007669"/>
    <property type="project" value="TreeGrafter"/>
</dbReference>
<dbReference type="InterPro" id="IPR023214">
    <property type="entry name" value="HAD_sf"/>
</dbReference>
<evidence type="ECO:0000313" key="7">
    <source>
        <dbReference type="WBParaSite" id="PTRK_0001033900.1"/>
    </source>
</evidence>
<comment type="similarity">
    <text evidence="2">Belongs to the HAD-like hydrolase superfamily.</text>
</comment>
<name>A0A0N4ZP78_PARTI</name>
<dbReference type="GO" id="GO:0016791">
    <property type="term" value="F:phosphatase activity"/>
    <property type="evidence" value="ECO:0007669"/>
    <property type="project" value="InterPro"/>
</dbReference>
<proteinExistence type="inferred from homology"/>
<evidence type="ECO:0000256" key="3">
    <source>
        <dbReference type="PIRSR" id="PIRSR000915-1"/>
    </source>
</evidence>
<keyword evidence="5" id="KW-0460">Magnesium</keyword>
<dbReference type="STRING" id="131310.A0A0N4ZP78"/>
<dbReference type="InterPro" id="IPR006357">
    <property type="entry name" value="HAD-SF_hydro_IIA"/>
</dbReference>
<evidence type="ECO:0000256" key="1">
    <source>
        <dbReference type="ARBA" id="ARBA00022801"/>
    </source>
</evidence>
<feature type="binding site" evidence="5">
    <location>
        <position position="22"/>
    </location>
    <ligand>
        <name>Mg(2+)</name>
        <dbReference type="ChEBI" id="CHEBI:18420"/>
    </ligand>
</feature>
<feature type="binding site" evidence="5">
    <location>
        <position position="20"/>
    </location>
    <ligand>
        <name>Mg(2+)</name>
        <dbReference type="ChEBI" id="CHEBI:18420"/>
    </ligand>
</feature>
<dbReference type="GO" id="GO:0046872">
    <property type="term" value="F:metal ion binding"/>
    <property type="evidence" value="ECO:0007669"/>
    <property type="project" value="UniProtKB-KW"/>
</dbReference>
<dbReference type="InterPro" id="IPR036412">
    <property type="entry name" value="HAD-like_sf"/>
</dbReference>
<protein>
    <submittedName>
        <fullName evidence="7">4-nitrophenylphosphatase</fullName>
    </submittedName>
</protein>
<keyword evidence="1 2" id="KW-0378">Hydrolase</keyword>
<dbReference type="NCBIfam" id="TIGR01452">
    <property type="entry name" value="PGP_euk"/>
    <property type="match status" value="1"/>
</dbReference>
<dbReference type="Proteomes" id="UP000038045">
    <property type="component" value="Unplaced"/>
</dbReference>
<dbReference type="Pfam" id="PF13344">
    <property type="entry name" value="Hydrolase_6"/>
    <property type="match status" value="1"/>
</dbReference>
<keyword evidence="6" id="KW-1185">Reference proteome</keyword>
<dbReference type="Gene3D" id="3.40.50.1000">
    <property type="entry name" value="HAD superfamily/HAD-like"/>
    <property type="match status" value="2"/>
</dbReference>
<feature type="active site" description="Proton donor" evidence="3">
    <location>
        <position position="22"/>
    </location>
</feature>
<dbReference type="InterPro" id="IPR006349">
    <property type="entry name" value="PGP_euk"/>
</dbReference>
<reference evidence="7" key="1">
    <citation type="submission" date="2017-02" db="UniProtKB">
        <authorList>
            <consortium name="WormBaseParasite"/>
        </authorList>
    </citation>
    <scope>IDENTIFICATION</scope>
</reference>
<evidence type="ECO:0000256" key="4">
    <source>
        <dbReference type="PIRSR" id="PIRSR000915-2"/>
    </source>
</evidence>
<keyword evidence="5" id="KW-0479">Metal-binding</keyword>
<dbReference type="Pfam" id="PF13242">
    <property type="entry name" value="Hydrolase_like"/>
    <property type="match status" value="1"/>
</dbReference>
<dbReference type="PANTHER" id="PTHR19288">
    <property type="entry name" value="4-NITROPHENYLPHOSPHATASE-RELATED"/>
    <property type="match status" value="1"/>
</dbReference>
<dbReference type="WBParaSite" id="PTRK_0001033900.1">
    <property type="protein sequence ID" value="PTRK_0001033900.1"/>
    <property type="gene ID" value="PTRK_0001033900"/>
</dbReference>
<dbReference type="PANTHER" id="PTHR19288:SF93">
    <property type="entry name" value="FI11325P-RELATED"/>
    <property type="match status" value="1"/>
</dbReference>
<dbReference type="PIRSF" id="PIRSF000915">
    <property type="entry name" value="PGP-type_phosphatase"/>
    <property type="match status" value="1"/>
</dbReference>
<evidence type="ECO:0000256" key="5">
    <source>
        <dbReference type="PIRSR" id="PIRSR000915-3"/>
    </source>
</evidence>
<feature type="binding site" evidence="4">
    <location>
        <begin position="53"/>
        <end position="55"/>
    </location>
    <ligand>
        <name>substrate</name>
    </ligand>
</feature>
<sequence length="298" mass="33088">MISKLELNYMLHSYDNFLFDADGVLWLGNNPIPGAIDFINLLISHNKNVYLISNNSTKTIEDYGKKLIKLGFGNIPLKNVYTPAIVGADYIVRNRKNTNPVYLIGTKGLSKTLKDAGIDSIGIGEDHFGKYTNTDFLEEIILEKPVSAVVVSYDNHFSYTKMMKAANYLLNDDVLFIVTNEDKTFPGPNPAVRIPGSGSMAAAVVACAPKSPVVIGKPHTAIFEYMKNHVHIEKDKTIMFGDRLDTDIAFAYNNGIKSCLVETGIHKLSDVENLPKEISNRESLIPHYIISSFQTLLL</sequence>
<feature type="binding site" evidence="5">
    <location>
        <position position="242"/>
    </location>
    <ligand>
        <name>Mg(2+)</name>
        <dbReference type="ChEBI" id="CHEBI:18420"/>
    </ligand>
</feature>
<feature type="binding site" evidence="4">
    <location>
        <position position="217"/>
    </location>
    <ligand>
        <name>substrate</name>
    </ligand>
</feature>
<evidence type="ECO:0000313" key="6">
    <source>
        <dbReference type="Proteomes" id="UP000038045"/>
    </source>
</evidence>
<dbReference type="NCBIfam" id="TIGR01460">
    <property type="entry name" value="HAD-SF-IIA"/>
    <property type="match status" value="1"/>
</dbReference>
<feature type="active site" description="Nucleophile" evidence="3">
    <location>
        <position position="20"/>
    </location>
</feature>
<organism evidence="6 7">
    <name type="scientific">Parastrongyloides trichosuri</name>
    <name type="common">Possum-specific nematode worm</name>
    <dbReference type="NCBI Taxonomy" id="131310"/>
    <lineage>
        <taxon>Eukaryota</taxon>
        <taxon>Metazoa</taxon>
        <taxon>Ecdysozoa</taxon>
        <taxon>Nematoda</taxon>
        <taxon>Chromadorea</taxon>
        <taxon>Rhabditida</taxon>
        <taxon>Tylenchina</taxon>
        <taxon>Panagrolaimomorpha</taxon>
        <taxon>Strongyloidoidea</taxon>
        <taxon>Strongyloididae</taxon>
        <taxon>Parastrongyloides</taxon>
    </lineage>
</organism>
<evidence type="ECO:0000256" key="2">
    <source>
        <dbReference type="PIRNR" id="PIRNR000915"/>
    </source>
</evidence>
<dbReference type="AlphaFoldDB" id="A0A0N4ZP78"/>
<dbReference type="SUPFAM" id="SSF56784">
    <property type="entry name" value="HAD-like"/>
    <property type="match status" value="1"/>
</dbReference>
<comment type="cofactor">
    <cofactor evidence="5">
        <name>Mg(2+)</name>
        <dbReference type="ChEBI" id="CHEBI:18420"/>
    </cofactor>
    <text evidence="5">Divalent metal ions. Mg(2+) is the most effective.</text>
</comment>
<accession>A0A0N4ZP78</accession>